<evidence type="ECO:0008006" key="3">
    <source>
        <dbReference type="Google" id="ProtNLM"/>
    </source>
</evidence>
<reference evidence="1 2" key="1">
    <citation type="submission" date="2014-09" db="EMBL/GenBank/DDBJ databases">
        <title>Sporocytophaga myxococcoides PG-01 genome sequencing.</title>
        <authorList>
            <person name="Liu L."/>
            <person name="Gao P.J."/>
            <person name="Chen G.J."/>
            <person name="Wang L.S."/>
        </authorList>
    </citation>
    <scope>NUCLEOTIDE SEQUENCE [LARGE SCALE GENOMIC DNA]</scope>
    <source>
        <strain evidence="1 2">PG-01</strain>
    </source>
</reference>
<organism evidence="1 2">
    <name type="scientific">Sporocytophaga myxococcoides</name>
    <dbReference type="NCBI Taxonomy" id="153721"/>
    <lineage>
        <taxon>Bacteria</taxon>
        <taxon>Pseudomonadati</taxon>
        <taxon>Bacteroidota</taxon>
        <taxon>Cytophagia</taxon>
        <taxon>Cytophagales</taxon>
        <taxon>Cytophagaceae</taxon>
        <taxon>Sporocytophaga</taxon>
    </lineage>
</organism>
<proteinExistence type="predicted"/>
<dbReference type="PROSITE" id="PS51257">
    <property type="entry name" value="PROKAR_LIPOPROTEIN"/>
    <property type="match status" value="1"/>
</dbReference>
<dbReference type="STRING" id="153721.MYP_73"/>
<evidence type="ECO:0000313" key="1">
    <source>
        <dbReference type="EMBL" id="GAL82847.1"/>
    </source>
</evidence>
<dbReference type="RefSeq" id="WP_045456955.1">
    <property type="nucleotide sequence ID" value="NZ_BBLT01000001.1"/>
</dbReference>
<name>A0A098L8Q5_9BACT</name>
<dbReference type="OrthoDB" id="5694214at2"/>
<keyword evidence="2" id="KW-1185">Reference proteome</keyword>
<dbReference type="AlphaFoldDB" id="A0A098L8Q5"/>
<gene>
    <name evidence="1" type="ORF">MYP_73</name>
</gene>
<accession>A0A098L8Q5</accession>
<dbReference type="EMBL" id="BBLT01000001">
    <property type="protein sequence ID" value="GAL82847.1"/>
    <property type="molecule type" value="Genomic_DNA"/>
</dbReference>
<dbReference type="Proteomes" id="UP000030185">
    <property type="component" value="Unassembled WGS sequence"/>
</dbReference>
<evidence type="ECO:0000313" key="2">
    <source>
        <dbReference type="Proteomes" id="UP000030185"/>
    </source>
</evidence>
<protein>
    <recommendedName>
        <fullName evidence="3">Lipoprotein</fullName>
    </recommendedName>
</protein>
<comment type="caution">
    <text evidence="1">The sequence shown here is derived from an EMBL/GenBank/DDBJ whole genome shotgun (WGS) entry which is preliminary data.</text>
</comment>
<sequence>MKQNFRKLFIDGALALLLGMTMMGCKKDDNNGPVVSNGRATIIGYLKAQLNTNTADYEPAANVKVQAIINSGDLLANPDPNKNYPNIVYNTITDVNGKYTFNVDANGRPVKVTIYPQDFEAKQNYNGDERAMIYKYPGSFVVSKLVYAGSIVYQDSEFYDSYVKADF</sequence>